<gene>
    <name evidence="1" type="ORF">A6769_25060</name>
</gene>
<dbReference type="Proteomes" id="UP000252085">
    <property type="component" value="Unassembled WGS sequence"/>
</dbReference>
<protein>
    <submittedName>
        <fullName evidence="1">Uncharacterized protein</fullName>
    </submittedName>
</protein>
<proteinExistence type="predicted"/>
<sequence>MPTTVNYALLDEALTAFEAVKKPLTTAQVTLSPENQFRNTRETAATLDCFTYLPQLPRITNLRQFPGIV</sequence>
<evidence type="ECO:0000313" key="2">
    <source>
        <dbReference type="Proteomes" id="UP000252085"/>
    </source>
</evidence>
<dbReference type="EMBL" id="LXQE01000159">
    <property type="protein sequence ID" value="RCJ33701.1"/>
    <property type="molecule type" value="Genomic_DNA"/>
</dbReference>
<dbReference type="AlphaFoldDB" id="A0A367RCT0"/>
<reference evidence="1 2" key="1">
    <citation type="submission" date="2016-04" db="EMBL/GenBank/DDBJ databases">
        <authorList>
            <person name="Evans L.H."/>
            <person name="Alamgir A."/>
            <person name="Owens N."/>
            <person name="Weber N.D."/>
            <person name="Virtaneva K."/>
            <person name="Barbian K."/>
            <person name="Babar A."/>
            <person name="Rosenke K."/>
        </authorList>
    </citation>
    <scope>NUCLEOTIDE SEQUENCE [LARGE SCALE GENOMIC DNA]</scope>
    <source>
        <strain evidence="1">NIES-2108</strain>
    </source>
</reference>
<accession>A0A367RCT0</accession>
<comment type="caution">
    <text evidence="1">The sequence shown here is derived from an EMBL/GenBank/DDBJ whole genome shotgun (WGS) entry which is preliminary data.</text>
</comment>
<evidence type="ECO:0000313" key="1">
    <source>
        <dbReference type="EMBL" id="RCJ33701.1"/>
    </source>
</evidence>
<name>A0A367RCT0_NOSPU</name>
<organism evidence="1 2">
    <name type="scientific">Nostoc punctiforme NIES-2108</name>
    <dbReference type="NCBI Taxonomy" id="1356359"/>
    <lineage>
        <taxon>Bacteria</taxon>
        <taxon>Bacillati</taxon>
        <taxon>Cyanobacteriota</taxon>
        <taxon>Cyanophyceae</taxon>
        <taxon>Nostocales</taxon>
        <taxon>Nostocaceae</taxon>
        <taxon>Nostoc</taxon>
    </lineage>
</organism>